<dbReference type="STRING" id="593750.Metfor_0582"/>
<dbReference type="InParanoid" id="L0HC92"/>
<reference evidence="2 3" key="2">
    <citation type="journal article" date="2014" name="Genome Announc.">
        <title>Complete Genome Sequence of Methanoregula formicica SMSPT, a Mesophilic Hydrogenotrophic Methanogen Isolated from a Methanogenic Upflow Anaerobic Sludge Blanket Reactor.</title>
        <authorList>
            <person name="Yamamoto K."/>
            <person name="Tamaki H."/>
            <person name="Cadillo-Quiroz H."/>
            <person name="Imachi H."/>
            <person name="Kyrpides N."/>
            <person name="Woyke T."/>
            <person name="Goodwin L."/>
            <person name="Zinder S.H."/>
            <person name="Kamagata Y."/>
            <person name="Liu W.T."/>
        </authorList>
    </citation>
    <scope>NUCLEOTIDE SEQUENCE [LARGE SCALE GENOMIC DNA]</scope>
    <source>
        <strain evidence="3">DSM 22288 / NBRC 105244 / SMSP</strain>
    </source>
</reference>
<keyword evidence="3" id="KW-1185">Reference proteome</keyword>
<keyword evidence="1" id="KW-0812">Transmembrane</keyword>
<organism evidence="2 3">
    <name type="scientific">Methanoregula formicica (strain DSM 22288 / NBRC 105244 / SMSP)</name>
    <dbReference type="NCBI Taxonomy" id="593750"/>
    <lineage>
        <taxon>Archaea</taxon>
        <taxon>Methanobacteriati</taxon>
        <taxon>Methanobacteriota</taxon>
        <taxon>Stenosarchaea group</taxon>
        <taxon>Methanomicrobia</taxon>
        <taxon>Methanomicrobiales</taxon>
        <taxon>Methanoregulaceae</taxon>
        <taxon>Methanoregula</taxon>
    </lineage>
</organism>
<dbReference type="RefSeq" id="WP_015284609.1">
    <property type="nucleotide sequence ID" value="NC_019943.1"/>
</dbReference>
<name>L0HC92_METFS</name>
<dbReference type="HOGENOM" id="CLU_2949293_0_0_2"/>
<evidence type="ECO:0000313" key="2">
    <source>
        <dbReference type="EMBL" id="AGB01645.1"/>
    </source>
</evidence>
<dbReference type="Proteomes" id="UP000010824">
    <property type="component" value="Chromosome"/>
</dbReference>
<feature type="transmembrane region" description="Helical" evidence="1">
    <location>
        <begin position="7"/>
        <end position="27"/>
    </location>
</feature>
<evidence type="ECO:0000256" key="1">
    <source>
        <dbReference type="SAM" id="Phobius"/>
    </source>
</evidence>
<dbReference type="KEGG" id="mfo:Metfor_0582"/>
<gene>
    <name evidence="2" type="ordered locus">Metfor_0582</name>
</gene>
<protein>
    <submittedName>
        <fullName evidence="2">Uncharacterized protein</fullName>
    </submittedName>
</protein>
<feature type="transmembrane region" description="Helical" evidence="1">
    <location>
        <begin position="33"/>
        <end position="57"/>
    </location>
</feature>
<evidence type="ECO:0000313" key="3">
    <source>
        <dbReference type="Proteomes" id="UP000010824"/>
    </source>
</evidence>
<dbReference type="AlphaFoldDB" id="L0HC92"/>
<dbReference type="GeneID" id="14309255"/>
<proteinExistence type="predicted"/>
<reference evidence="3" key="1">
    <citation type="submission" date="2011-12" db="EMBL/GenBank/DDBJ databases">
        <title>Complete sequence of Methanoregula formicicum SMSP.</title>
        <authorList>
            <person name="Lucas S."/>
            <person name="Han J."/>
            <person name="Lapidus A."/>
            <person name="Cheng J.-F."/>
            <person name="Goodwin L."/>
            <person name="Pitluck S."/>
            <person name="Peters L."/>
            <person name="Ovchinnikova G."/>
            <person name="Teshima H."/>
            <person name="Detter J.C."/>
            <person name="Han C."/>
            <person name="Tapia R."/>
            <person name="Land M."/>
            <person name="Hauser L."/>
            <person name="Kyrpides N."/>
            <person name="Ivanova N."/>
            <person name="Pagani I."/>
            <person name="Imachi H."/>
            <person name="Tamaki H."/>
            <person name="Sekiguchi Y."/>
            <person name="Kamagata Y."/>
            <person name="Cadillo-Quiroz H."/>
            <person name="Zinder S."/>
            <person name="Liu W.-T."/>
            <person name="Woyke T."/>
        </authorList>
    </citation>
    <scope>NUCLEOTIDE SEQUENCE [LARGE SCALE GENOMIC DNA]</scope>
    <source>
        <strain evidence="3">DSM 22288 / NBRC 105244 / SMSP</strain>
    </source>
</reference>
<dbReference type="OrthoDB" id="383407at2157"/>
<dbReference type="eggNOG" id="arCOG13744">
    <property type="taxonomic scope" value="Archaea"/>
</dbReference>
<dbReference type="EMBL" id="CP003167">
    <property type="protein sequence ID" value="AGB01645.1"/>
    <property type="molecule type" value="Genomic_DNA"/>
</dbReference>
<keyword evidence="1" id="KW-1133">Transmembrane helix</keyword>
<sequence precursor="true">MDKVGVIALIIGIILCAIGVYGIWVFLPEVIYVIKGLAGIVVLLFGLMLAIFGILIVKD</sequence>
<accession>L0HC92</accession>
<keyword evidence="1" id="KW-0472">Membrane</keyword>